<dbReference type="PANTHER" id="PTHR25462:SF296">
    <property type="entry name" value="MEIOTIC P26, ISOFORM F"/>
    <property type="match status" value="1"/>
</dbReference>
<accession>A0ABY7FUU6</accession>
<dbReference type="InterPro" id="IPR047153">
    <property type="entry name" value="TRIM45/56/19-like"/>
</dbReference>
<keyword evidence="1" id="KW-0479">Metal-binding</keyword>
<dbReference type="SUPFAM" id="SSF57845">
    <property type="entry name" value="B-box zinc-binding domain"/>
    <property type="match status" value="1"/>
</dbReference>
<dbReference type="PANTHER" id="PTHR25462">
    <property type="entry name" value="BONUS, ISOFORM C-RELATED"/>
    <property type="match status" value="1"/>
</dbReference>
<feature type="domain" description="B box-type" evidence="2">
    <location>
        <begin position="796"/>
        <end position="840"/>
    </location>
</feature>
<dbReference type="PROSITE" id="PS50119">
    <property type="entry name" value="ZF_BBOX"/>
    <property type="match status" value="2"/>
</dbReference>
<sequence length="846" mass="93907">MSGTATGFGVRGGAKPISSAQPTLATTHLLSGQFSLLLDLRLQSFDLQGQGLVIMLEFRSMLATAESSSYLQALVSREEASSGSFSIIPAIREETFIFPLRESLHTTDILLMSATSRGALSAAALKTAQPCNSRLKRSASSSSIENSSDLRFPKLRFVSNSSIENSSALQFQSRDLHPTAALRTAQPCNTRVVIPFQQQPKNSSVLRFQTALRRAQTCNFRVEICIKLSSIENNSALQFLSRNLLKEQPKNSSALQFGVEICIKLSSIEDSSALKFPSRDLLPTASSVEDYRSELWFKPVLISVGSGEVSGAHLRRIGLCILRAKWTVIASNKNQVTRSCPWGWVLGDEQSGPFRTFERVSPIGSVWYRMGDPELPLGLGLGGRAKCGPCLAMDQSMFRNVDPAWLWIRACLEMWTLLGYGSEPAWKCGPCLANGSEHVWKCGPCLAMDQRMYGNVDSAWLWIRACMEIWSLFDYKGMCGNVDRVGYQRMSGNADAVCLSEYYTNSPSLLVRTFFLTTCLLAHYEFFSYWTLTSSNNSHNGRDLPWYCCLSASGTNMESLLSAKKREPAASTHAGAVPAAAAVPGNIWRIGLTKCGDSVVVDCLEVLLVTVSPDAEYVDCVFLPQCSTSLEYWTKAMDQAVQTWMTRVAEVDLLDNCCMQGKDCRVEMVRLQADSSINHEHGFKTFESSTVVITYINVGNHYLFRHTILPLLLLNHLTILHLQLKREEMGCDFIHDFACSACEEDGLNTEAQHFCNQCTKYYCNNCVPVHNKLYKRHAVLDRKDVKKWAAAPGTVEVLEICERHPGEALKLVCGDHDQLCCHMCVAVDHRLILPHTVVAGPLFQPM</sequence>
<dbReference type="Pfam" id="PF00643">
    <property type="entry name" value="zf-B_box"/>
    <property type="match status" value="1"/>
</dbReference>
<dbReference type="EMBL" id="CP111025">
    <property type="protein sequence ID" value="WAR25912.1"/>
    <property type="molecule type" value="Genomic_DNA"/>
</dbReference>
<keyword evidence="1" id="KW-0862">Zinc</keyword>
<dbReference type="CDD" id="cd19756">
    <property type="entry name" value="Bbox2"/>
    <property type="match status" value="1"/>
</dbReference>
<feature type="domain" description="B box-type" evidence="2">
    <location>
        <begin position="739"/>
        <end position="782"/>
    </location>
</feature>
<gene>
    <name evidence="3" type="ORF">MAR_011616</name>
</gene>
<keyword evidence="4" id="KW-1185">Reference proteome</keyword>
<name>A0ABY7FUU6_MYAAR</name>
<evidence type="ECO:0000313" key="3">
    <source>
        <dbReference type="EMBL" id="WAR25912.1"/>
    </source>
</evidence>
<protein>
    <recommendedName>
        <fullName evidence="2">B box-type domain-containing protein</fullName>
    </recommendedName>
</protein>
<proteinExistence type="predicted"/>
<keyword evidence="1" id="KW-0863">Zinc-finger</keyword>
<reference evidence="3" key="1">
    <citation type="submission" date="2022-11" db="EMBL/GenBank/DDBJ databases">
        <title>Centuries of genome instability and evolution in soft-shell clam transmissible cancer (bioRxiv).</title>
        <authorList>
            <person name="Hart S.F.M."/>
            <person name="Yonemitsu M.A."/>
            <person name="Giersch R.M."/>
            <person name="Beal B.F."/>
            <person name="Arriagada G."/>
            <person name="Davis B.W."/>
            <person name="Ostrander E.A."/>
            <person name="Goff S.P."/>
            <person name="Metzger M.J."/>
        </authorList>
    </citation>
    <scope>NUCLEOTIDE SEQUENCE</scope>
    <source>
        <strain evidence="3">MELC-2E11</strain>
        <tissue evidence="3">Siphon/mantle</tissue>
    </source>
</reference>
<dbReference type="InterPro" id="IPR000315">
    <property type="entry name" value="Znf_B-box"/>
</dbReference>
<dbReference type="Gene3D" id="3.30.160.60">
    <property type="entry name" value="Classic Zinc Finger"/>
    <property type="match status" value="1"/>
</dbReference>
<dbReference type="Proteomes" id="UP001164746">
    <property type="component" value="Chromosome 14"/>
</dbReference>
<evidence type="ECO:0000313" key="4">
    <source>
        <dbReference type="Proteomes" id="UP001164746"/>
    </source>
</evidence>
<organism evidence="3 4">
    <name type="scientific">Mya arenaria</name>
    <name type="common">Soft-shell clam</name>
    <dbReference type="NCBI Taxonomy" id="6604"/>
    <lineage>
        <taxon>Eukaryota</taxon>
        <taxon>Metazoa</taxon>
        <taxon>Spiralia</taxon>
        <taxon>Lophotrochozoa</taxon>
        <taxon>Mollusca</taxon>
        <taxon>Bivalvia</taxon>
        <taxon>Autobranchia</taxon>
        <taxon>Heteroconchia</taxon>
        <taxon>Euheterodonta</taxon>
        <taxon>Imparidentia</taxon>
        <taxon>Neoheterodontei</taxon>
        <taxon>Myida</taxon>
        <taxon>Myoidea</taxon>
        <taxon>Myidae</taxon>
        <taxon>Mya</taxon>
    </lineage>
</organism>
<evidence type="ECO:0000259" key="2">
    <source>
        <dbReference type="PROSITE" id="PS50119"/>
    </source>
</evidence>
<evidence type="ECO:0000256" key="1">
    <source>
        <dbReference type="PROSITE-ProRule" id="PRU00024"/>
    </source>
</evidence>